<feature type="transmembrane region" description="Helical" evidence="1">
    <location>
        <begin position="62"/>
        <end position="84"/>
    </location>
</feature>
<protein>
    <recommendedName>
        <fullName evidence="4">Transmembrane protein</fullName>
    </recommendedName>
</protein>
<dbReference type="EMBL" id="FOHB01000011">
    <property type="protein sequence ID" value="SES49007.1"/>
    <property type="molecule type" value="Genomic_DNA"/>
</dbReference>
<keyword evidence="1" id="KW-0812">Transmembrane</keyword>
<dbReference type="OrthoDB" id="582306at2"/>
<feature type="transmembrane region" description="Helical" evidence="1">
    <location>
        <begin position="35"/>
        <end position="56"/>
    </location>
</feature>
<organism evidence="2 3">
    <name type="scientific">Pedococcus cremeus</name>
    <dbReference type="NCBI Taxonomy" id="587636"/>
    <lineage>
        <taxon>Bacteria</taxon>
        <taxon>Bacillati</taxon>
        <taxon>Actinomycetota</taxon>
        <taxon>Actinomycetes</taxon>
        <taxon>Micrococcales</taxon>
        <taxon>Intrasporangiaceae</taxon>
        <taxon>Pedococcus</taxon>
    </lineage>
</organism>
<evidence type="ECO:0000256" key="1">
    <source>
        <dbReference type="SAM" id="Phobius"/>
    </source>
</evidence>
<dbReference type="RefSeq" id="WP_091762805.1">
    <property type="nucleotide sequence ID" value="NZ_FOHB01000011.1"/>
</dbReference>
<evidence type="ECO:0008006" key="4">
    <source>
        <dbReference type="Google" id="ProtNLM"/>
    </source>
</evidence>
<evidence type="ECO:0000313" key="2">
    <source>
        <dbReference type="EMBL" id="SES49007.1"/>
    </source>
</evidence>
<evidence type="ECO:0000313" key="3">
    <source>
        <dbReference type="Proteomes" id="UP000199019"/>
    </source>
</evidence>
<gene>
    <name evidence="2" type="ORF">SAMN05216199_0270</name>
</gene>
<keyword evidence="1" id="KW-0472">Membrane</keyword>
<dbReference type="STRING" id="587636.SAMN05216199_0270"/>
<feature type="transmembrane region" description="Helical" evidence="1">
    <location>
        <begin position="96"/>
        <end position="116"/>
    </location>
</feature>
<proteinExistence type="predicted"/>
<keyword evidence="3" id="KW-1185">Reference proteome</keyword>
<dbReference type="AlphaFoldDB" id="A0A1H9XTG1"/>
<dbReference type="Proteomes" id="UP000199019">
    <property type="component" value="Unassembled WGS sequence"/>
</dbReference>
<feature type="transmembrane region" description="Helical" evidence="1">
    <location>
        <begin position="122"/>
        <end position="141"/>
    </location>
</feature>
<keyword evidence="1" id="KW-1133">Transmembrane helix</keyword>
<sequence length="157" mass="15806">MRAPHTATTLGSAAPARDGPAQQVARFGRHVAEMCAVMCVTLILTGLAVTAAAAALGTSNPITGAPAATAAVATLALAASMTAWMRYRAMDWRPTLEMAGSTIAAGAVMLTGYAAGVVPADALVGGTCGLACVAMVAVMLFRFRLYASHAHHAPSGH</sequence>
<reference evidence="3" key="1">
    <citation type="submission" date="2016-10" db="EMBL/GenBank/DDBJ databases">
        <authorList>
            <person name="Varghese N."/>
            <person name="Submissions S."/>
        </authorList>
    </citation>
    <scope>NUCLEOTIDE SEQUENCE [LARGE SCALE GENOMIC DNA]</scope>
    <source>
        <strain evidence="3">CGMCC 1.6963</strain>
    </source>
</reference>
<name>A0A1H9XTG1_9MICO</name>
<accession>A0A1H9XTG1</accession>